<evidence type="ECO:0000313" key="2">
    <source>
        <dbReference type="EMBL" id="GGP37069.1"/>
    </source>
</evidence>
<organism evidence="2 3">
    <name type="scientific">Saccharothrix coeruleofusca</name>
    <dbReference type="NCBI Taxonomy" id="33919"/>
    <lineage>
        <taxon>Bacteria</taxon>
        <taxon>Bacillati</taxon>
        <taxon>Actinomycetota</taxon>
        <taxon>Actinomycetes</taxon>
        <taxon>Pseudonocardiales</taxon>
        <taxon>Pseudonocardiaceae</taxon>
        <taxon>Saccharothrix</taxon>
    </lineage>
</organism>
<keyword evidence="3" id="KW-1185">Reference proteome</keyword>
<comment type="caution">
    <text evidence="2">The sequence shown here is derived from an EMBL/GenBank/DDBJ whole genome shotgun (WGS) entry which is preliminary data.</text>
</comment>
<dbReference type="InterPro" id="IPR010982">
    <property type="entry name" value="Lambda_DNA-bd_dom_sf"/>
</dbReference>
<sequence>MAVGRLETLVGMTEDEPGPVVARLLLGDELRKFREGAGLSLEQAEALLKERLPKWYRTKLNKVENGALKTTEAEIAALVDAYGVTGQQVAEIERLAREARRKAAPSRVPDWFKQFVSLSHSADEIRMWSGDLIPGQVHTSAYARECLAESVVISAAEVGPIAEDRQKRGDALFKANAPRVWVLVGEEALLRRVGSAEVMRGQLKRLRALSTLPHASFRVVPLAAGPHPAIGYPFTLLYVERAKSTIAYVESLTGADYIKKSDTYTLAFQRIESKALDEDASRAMLDRLLSDLDQE</sequence>
<dbReference type="Gene3D" id="1.10.260.40">
    <property type="entry name" value="lambda repressor-like DNA-binding domains"/>
    <property type="match status" value="1"/>
</dbReference>
<evidence type="ECO:0000259" key="1">
    <source>
        <dbReference type="Pfam" id="PF19054"/>
    </source>
</evidence>
<evidence type="ECO:0000313" key="3">
    <source>
        <dbReference type="Proteomes" id="UP000639606"/>
    </source>
</evidence>
<reference evidence="2" key="2">
    <citation type="submission" date="2020-09" db="EMBL/GenBank/DDBJ databases">
        <authorList>
            <person name="Sun Q."/>
            <person name="Ohkuma M."/>
        </authorList>
    </citation>
    <scope>NUCLEOTIDE SEQUENCE</scope>
    <source>
        <strain evidence="2">JCM 3313</strain>
    </source>
</reference>
<dbReference type="Pfam" id="PF13560">
    <property type="entry name" value="HTH_31"/>
    <property type="match status" value="1"/>
</dbReference>
<dbReference type="InterPro" id="IPR043917">
    <property type="entry name" value="DUF5753"/>
</dbReference>
<dbReference type="Proteomes" id="UP000639606">
    <property type="component" value="Unassembled WGS sequence"/>
</dbReference>
<dbReference type="Pfam" id="PF19054">
    <property type="entry name" value="DUF5753"/>
    <property type="match status" value="1"/>
</dbReference>
<dbReference type="GO" id="GO:0003677">
    <property type="term" value="F:DNA binding"/>
    <property type="evidence" value="ECO:0007669"/>
    <property type="project" value="InterPro"/>
</dbReference>
<feature type="domain" description="DUF5753" evidence="1">
    <location>
        <begin position="112"/>
        <end position="287"/>
    </location>
</feature>
<dbReference type="CDD" id="cd00093">
    <property type="entry name" value="HTH_XRE"/>
    <property type="match status" value="1"/>
</dbReference>
<dbReference type="AlphaFoldDB" id="A0A918AJI7"/>
<proteinExistence type="predicted"/>
<protein>
    <submittedName>
        <fullName evidence="2">Transcriptional regulator</fullName>
    </submittedName>
</protein>
<reference evidence="2" key="1">
    <citation type="journal article" date="2014" name="Int. J. Syst. Evol. Microbiol.">
        <title>Complete genome sequence of Corynebacterium casei LMG S-19264T (=DSM 44701T), isolated from a smear-ripened cheese.</title>
        <authorList>
            <consortium name="US DOE Joint Genome Institute (JGI-PGF)"/>
            <person name="Walter F."/>
            <person name="Albersmeier A."/>
            <person name="Kalinowski J."/>
            <person name="Ruckert C."/>
        </authorList>
    </citation>
    <scope>NUCLEOTIDE SEQUENCE</scope>
    <source>
        <strain evidence="2">JCM 3313</strain>
    </source>
</reference>
<dbReference type="InterPro" id="IPR001387">
    <property type="entry name" value="Cro/C1-type_HTH"/>
</dbReference>
<name>A0A918AJI7_9PSEU</name>
<gene>
    <name evidence="2" type="ORF">GCM10010185_05440</name>
</gene>
<dbReference type="EMBL" id="BMRG01000001">
    <property type="protein sequence ID" value="GGP37069.1"/>
    <property type="molecule type" value="Genomic_DNA"/>
</dbReference>
<accession>A0A918AJI7</accession>